<protein>
    <submittedName>
        <fullName evidence="1">Uncharacterized protein</fullName>
    </submittedName>
</protein>
<dbReference type="AlphaFoldDB" id="A0A9P9D5R2"/>
<gene>
    <name evidence="1" type="ORF">EDB81DRAFT_599047</name>
</gene>
<comment type="caution">
    <text evidence="1">The sequence shown here is derived from an EMBL/GenBank/DDBJ whole genome shotgun (WGS) entry which is preliminary data.</text>
</comment>
<dbReference type="Proteomes" id="UP000738349">
    <property type="component" value="Unassembled WGS sequence"/>
</dbReference>
<feature type="non-terminal residue" evidence="1">
    <location>
        <position position="1"/>
    </location>
</feature>
<proteinExistence type="predicted"/>
<dbReference type="EMBL" id="JAGMUV010000033">
    <property type="protein sequence ID" value="KAH7114090.1"/>
    <property type="molecule type" value="Genomic_DNA"/>
</dbReference>
<feature type="non-terminal residue" evidence="1">
    <location>
        <position position="110"/>
    </location>
</feature>
<evidence type="ECO:0000313" key="1">
    <source>
        <dbReference type="EMBL" id="KAH7114090.1"/>
    </source>
</evidence>
<reference evidence="1" key="1">
    <citation type="journal article" date="2021" name="Nat. Commun.">
        <title>Genetic determinants of endophytism in the Arabidopsis root mycobiome.</title>
        <authorList>
            <person name="Mesny F."/>
            <person name="Miyauchi S."/>
            <person name="Thiergart T."/>
            <person name="Pickel B."/>
            <person name="Atanasova L."/>
            <person name="Karlsson M."/>
            <person name="Huettel B."/>
            <person name="Barry K.W."/>
            <person name="Haridas S."/>
            <person name="Chen C."/>
            <person name="Bauer D."/>
            <person name="Andreopoulos W."/>
            <person name="Pangilinan J."/>
            <person name="LaButti K."/>
            <person name="Riley R."/>
            <person name="Lipzen A."/>
            <person name="Clum A."/>
            <person name="Drula E."/>
            <person name="Henrissat B."/>
            <person name="Kohler A."/>
            <person name="Grigoriev I.V."/>
            <person name="Martin F.M."/>
            <person name="Hacquard S."/>
        </authorList>
    </citation>
    <scope>NUCLEOTIDE SEQUENCE</scope>
    <source>
        <strain evidence="1">MPI-CAGE-AT-0147</strain>
    </source>
</reference>
<accession>A0A9P9D5R2</accession>
<name>A0A9P9D5R2_9HYPO</name>
<keyword evidence="2" id="KW-1185">Reference proteome</keyword>
<organism evidence="1 2">
    <name type="scientific">Dactylonectria macrodidyma</name>
    <dbReference type="NCBI Taxonomy" id="307937"/>
    <lineage>
        <taxon>Eukaryota</taxon>
        <taxon>Fungi</taxon>
        <taxon>Dikarya</taxon>
        <taxon>Ascomycota</taxon>
        <taxon>Pezizomycotina</taxon>
        <taxon>Sordariomycetes</taxon>
        <taxon>Hypocreomycetidae</taxon>
        <taxon>Hypocreales</taxon>
        <taxon>Nectriaceae</taxon>
        <taxon>Dactylonectria</taxon>
    </lineage>
</organism>
<sequence length="110" mass="12523">NIQFLPPAIGNLLLTFQALVQPLRQIFLRQVKPGALLSPYLWSSLEGEVWQDQVVSKWLSRACVRAQVPRFKAAWWRQAVASITKEKFTAKEQANFNLDEIAGAEVIDEE</sequence>
<evidence type="ECO:0000313" key="2">
    <source>
        <dbReference type="Proteomes" id="UP000738349"/>
    </source>
</evidence>
<dbReference type="OrthoDB" id="5075206at2759"/>